<sequence>MINHEFYIKRCLQIAKNGIGTSRPNPSVGAVITHQNKIIGEGFTSPYGGNHAEVNAVNSVKNKALLKEATIYVTLEPCSHFGKTPPCADLLVKHQFKNVVIGTVDSNDLVAGKGIDRLEKAGINVIVGVLEKECRAHHKRFFTVQEKKRPYIILKWAQTQNGFIAPHFKNEQKPVWISNTYSQQLVHKLRSKEHAILVGTNTAIADNPKLNVRNWSGKNPIRIVLDKSLRIPKSLNVFDGSIKTIVITETKLEDKKNVIFEEINFSENIAKQICVVLQKHKIQSVIIEGGTQTLQTFIDANLWDEATIIIGNVLFEKGIKAPIIKTKKTKEINIQNDVLKFYKND</sequence>
<dbReference type="Pfam" id="PF00383">
    <property type="entry name" value="dCMP_cyt_deam_1"/>
    <property type="match status" value="1"/>
</dbReference>
<evidence type="ECO:0000256" key="2">
    <source>
        <dbReference type="ARBA" id="ARBA00004882"/>
    </source>
</evidence>
<keyword evidence="12 17" id="KW-0378">Hydrolase</keyword>
<comment type="pathway">
    <text evidence="2 12">Cofactor biosynthesis; riboflavin biosynthesis; 5-amino-6-(D-ribitylamino)uracil from GTP: step 2/4.</text>
</comment>
<feature type="binding site" evidence="15">
    <location>
        <position position="87"/>
    </location>
    <ligand>
        <name>Zn(2+)</name>
        <dbReference type="ChEBI" id="CHEBI:29105"/>
        <note>catalytic</note>
    </ligand>
</feature>
<dbReference type="GO" id="GO:0008270">
    <property type="term" value="F:zinc ion binding"/>
    <property type="evidence" value="ECO:0007669"/>
    <property type="project" value="InterPro"/>
</dbReference>
<feature type="binding site" evidence="14">
    <location>
        <position position="213"/>
    </location>
    <ligand>
        <name>substrate</name>
    </ligand>
</feature>
<dbReference type="InterPro" id="IPR024072">
    <property type="entry name" value="DHFR-like_dom_sf"/>
</dbReference>
<dbReference type="InterPro" id="IPR050765">
    <property type="entry name" value="Riboflavin_Biosynth_HTPR"/>
</dbReference>
<dbReference type="GO" id="GO:0009231">
    <property type="term" value="P:riboflavin biosynthetic process"/>
    <property type="evidence" value="ECO:0007669"/>
    <property type="project" value="UniProtKB-KW"/>
</dbReference>
<dbReference type="AlphaFoldDB" id="A0A9X2AJP3"/>
<comment type="catalytic activity">
    <reaction evidence="12">
        <text>2,5-diamino-6-hydroxy-4-(5-phosphoribosylamino)-pyrimidine + H2O + H(+) = 5-amino-6-(5-phospho-D-ribosylamino)uracil + NH4(+)</text>
        <dbReference type="Rhea" id="RHEA:21868"/>
        <dbReference type="ChEBI" id="CHEBI:15377"/>
        <dbReference type="ChEBI" id="CHEBI:15378"/>
        <dbReference type="ChEBI" id="CHEBI:28938"/>
        <dbReference type="ChEBI" id="CHEBI:58453"/>
        <dbReference type="ChEBI" id="CHEBI:58614"/>
        <dbReference type="EC" id="3.5.4.26"/>
    </reaction>
</comment>
<comment type="similarity">
    <text evidence="4 12">In the N-terminal section; belongs to the cytidine and deoxycytidylate deaminase family.</text>
</comment>
<dbReference type="PROSITE" id="PS00903">
    <property type="entry name" value="CYT_DCMP_DEAMINASES_1"/>
    <property type="match status" value="1"/>
</dbReference>
<evidence type="ECO:0000256" key="6">
    <source>
        <dbReference type="ARBA" id="ARBA00022619"/>
    </source>
</evidence>
<evidence type="ECO:0000256" key="4">
    <source>
        <dbReference type="ARBA" id="ARBA00005259"/>
    </source>
</evidence>
<keyword evidence="7 12" id="KW-0479">Metal-binding</keyword>
<dbReference type="InterPro" id="IPR016193">
    <property type="entry name" value="Cytidine_deaminase-like"/>
</dbReference>
<dbReference type="NCBIfam" id="TIGR00326">
    <property type="entry name" value="eubact_ribD"/>
    <property type="match status" value="1"/>
</dbReference>
<evidence type="ECO:0000256" key="11">
    <source>
        <dbReference type="ARBA" id="ARBA00023268"/>
    </source>
</evidence>
<dbReference type="SUPFAM" id="SSF53927">
    <property type="entry name" value="Cytidine deaminase-like"/>
    <property type="match status" value="1"/>
</dbReference>
<evidence type="ECO:0000256" key="14">
    <source>
        <dbReference type="PIRSR" id="PIRSR006769-2"/>
    </source>
</evidence>
<keyword evidence="6 12" id="KW-0686">Riboflavin biosynthesis</keyword>
<dbReference type="PANTHER" id="PTHR38011">
    <property type="entry name" value="DIHYDROFOLATE REDUCTASE FAMILY PROTEIN (AFU_ORTHOLOGUE AFUA_8G06820)"/>
    <property type="match status" value="1"/>
</dbReference>
<evidence type="ECO:0000313" key="18">
    <source>
        <dbReference type="Proteomes" id="UP001139369"/>
    </source>
</evidence>
<evidence type="ECO:0000256" key="1">
    <source>
        <dbReference type="ARBA" id="ARBA00002151"/>
    </source>
</evidence>
<keyword evidence="11" id="KW-0511">Multifunctional enzyme</keyword>
<proteinExistence type="inferred from homology"/>
<comment type="pathway">
    <text evidence="3 12">Cofactor biosynthesis; riboflavin biosynthesis; 5-amino-6-(D-ribitylamino)uracil from GTP: step 3/4.</text>
</comment>
<feature type="binding site" evidence="14">
    <location>
        <position position="202"/>
    </location>
    <ligand>
        <name>NADP(+)</name>
        <dbReference type="ChEBI" id="CHEBI:58349"/>
    </ligand>
</feature>
<dbReference type="EC" id="1.1.1.193" evidence="12"/>
<evidence type="ECO:0000256" key="5">
    <source>
        <dbReference type="ARBA" id="ARBA00007417"/>
    </source>
</evidence>
<evidence type="ECO:0000259" key="16">
    <source>
        <dbReference type="PROSITE" id="PS51747"/>
    </source>
</evidence>
<keyword evidence="18" id="KW-1185">Reference proteome</keyword>
<gene>
    <name evidence="17" type="primary">ribD</name>
    <name evidence="17" type="ORF">MC378_10985</name>
</gene>
<feature type="domain" description="CMP/dCMP-type deaminase" evidence="16">
    <location>
        <begin position="2"/>
        <end position="126"/>
    </location>
</feature>
<dbReference type="EC" id="3.5.4.26" evidence="12"/>
<comment type="caution">
    <text evidence="17">The sequence shown here is derived from an EMBL/GenBank/DDBJ whole genome shotgun (WGS) entry which is preliminary data.</text>
</comment>
<evidence type="ECO:0000256" key="8">
    <source>
        <dbReference type="ARBA" id="ARBA00022833"/>
    </source>
</evidence>
<dbReference type="InterPro" id="IPR004794">
    <property type="entry name" value="Eubact_RibD"/>
</dbReference>
<comment type="cofactor">
    <cofactor evidence="12 15">
        <name>Zn(2+)</name>
        <dbReference type="ChEBI" id="CHEBI:29105"/>
    </cofactor>
    <text evidence="12 15">Binds 1 zinc ion.</text>
</comment>
<protein>
    <recommendedName>
        <fullName evidence="12">Riboflavin biosynthesis protein RibD</fullName>
    </recommendedName>
    <domain>
        <recommendedName>
            <fullName evidence="12">Diaminohydroxyphosphoribosylaminopyrimidine deaminase</fullName>
            <shortName evidence="12">DRAP deaminase</shortName>
            <ecNumber evidence="12">3.5.4.26</ecNumber>
        </recommendedName>
        <alternativeName>
            <fullName evidence="12">Riboflavin-specific deaminase</fullName>
        </alternativeName>
    </domain>
    <domain>
        <recommendedName>
            <fullName evidence="12">5-amino-6-(5-phosphoribosylamino)uracil reductase</fullName>
            <ecNumber evidence="12">1.1.1.193</ecNumber>
        </recommendedName>
        <alternativeName>
            <fullName evidence="12">HTP reductase</fullName>
        </alternativeName>
    </domain>
</protein>
<name>A0A9X2AJP3_9FLAO</name>
<dbReference type="InterPro" id="IPR016192">
    <property type="entry name" value="APOBEC/CMP_deaminase_Zn-bd"/>
</dbReference>
<evidence type="ECO:0000256" key="10">
    <source>
        <dbReference type="ARBA" id="ARBA00023002"/>
    </source>
</evidence>
<comment type="function">
    <text evidence="1 12">Converts 2,5-diamino-6-(ribosylamino)-4(3h)-pyrimidinone 5'-phosphate into 5-amino-6-(ribosylamino)-2,4(1h,3h)-pyrimidinedione 5'-phosphate.</text>
</comment>
<comment type="catalytic activity">
    <reaction evidence="12">
        <text>5-amino-6-(5-phospho-D-ribitylamino)uracil + NADP(+) = 5-amino-6-(5-phospho-D-ribosylamino)uracil + NADPH + H(+)</text>
        <dbReference type="Rhea" id="RHEA:17845"/>
        <dbReference type="ChEBI" id="CHEBI:15378"/>
        <dbReference type="ChEBI" id="CHEBI:57783"/>
        <dbReference type="ChEBI" id="CHEBI:58349"/>
        <dbReference type="ChEBI" id="CHEBI:58421"/>
        <dbReference type="ChEBI" id="CHEBI:58453"/>
        <dbReference type="EC" id="1.1.1.193"/>
    </reaction>
</comment>
<evidence type="ECO:0000256" key="7">
    <source>
        <dbReference type="ARBA" id="ARBA00022723"/>
    </source>
</evidence>
<feature type="active site" description="Proton donor" evidence="13">
    <location>
        <position position="53"/>
    </location>
</feature>
<dbReference type="GO" id="GO:0008703">
    <property type="term" value="F:5-amino-6-(5-phosphoribosylamino)uracil reductase activity"/>
    <property type="evidence" value="ECO:0007669"/>
    <property type="project" value="UniProtKB-EC"/>
</dbReference>
<feature type="binding site" evidence="14">
    <location>
        <position position="190"/>
    </location>
    <ligand>
        <name>substrate</name>
    </ligand>
</feature>
<feature type="binding site" evidence="14">
    <location>
        <position position="210"/>
    </location>
    <ligand>
        <name>substrate</name>
    </ligand>
</feature>
<dbReference type="Proteomes" id="UP001139369">
    <property type="component" value="Unassembled WGS sequence"/>
</dbReference>
<keyword evidence="8 12" id="KW-0862">Zinc</keyword>
<dbReference type="CDD" id="cd01284">
    <property type="entry name" value="Riboflavin_deaminase-reductase"/>
    <property type="match status" value="1"/>
</dbReference>
<dbReference type="PANTHER" id="PTHR38011:SF7">
    <property type="entry name" value="2,5-DIAMINO-6-RIBOSYLAMINO-4(3H)-PYRIMIDINONE 5'-PHOSPHATE REDUCTASE"/>
    <property type="match status" value="1"/>
</dbReference>
<evidence type="ECO:0000256" key="13">
    <source>
        <dbReference type="PIRSR" id="PIRSR006769-1"/>
    </source>
</evidence>
<evidence type="ECO:0000313" key="17">
    <source>
        <dbReference type="EMBL" id="MCI2229691.1"/>
    </source>
</evidence>
<evidence type="ECO:0000256" key="9">
    <source>
        <dbReference type="ARBA" id="ARBA00022857"/>
    </source>
</evidence>
<feature type="binding site" evidence="15">
    <location>
        <position position="78"/>
    </location>
    <ligand>
        <name>Zn(2+)</name>
        <dbReference type="ChEBI" id="CHEBI:29105"/>
        <note>catalytic</note>
    </ligand>
</feature>
<dbReference type="RefSeq" id="WP_242178839.1">
    <property type="nucleotide sequence ID" value="NZ_JAKQYM010000007.1"/>
</dbReference>
<comment type="similarity">
    <text evidence="5 12">In the C-terminal section; belongs to the HTP reductase family.</text>
</comment>
<organism evidence="17 18">
    <name type="scientific">Polaribacter marinus</name>
    <dbReference type="NCBI Taxonomy" id="2916838"/>
    <lineage>
        <taxon>Bacteria</taxon>
        <taxon>Pseudomonadati</taxon>
        <taxon>Bacteroidota</taxon>
        <taxon>Flavobacteriia</taxon>
        <taxon>Flavobacteriales</taxon>
        <taxon>Flavobacteriaceae</taxon>
    </lineage>
</organism>
<dbReference type="Gene3D" id="3.40.140.10">
    <property type="entry name" value="Cytidine Deaminase, domain 2"/>
    <property type="match status" value="1"/>
</dbReference>
<dbReference type="PIRSF" id="PIRSF006769">
    <property type="entry name" value="RibD"/>
    <property type="match status" value="1"/>
</dbReference>
<dbReference type="SUPFAM" id="SSF53597">
    <property type="entry name" value="Dihydrofolate reductase-like"/>
    <property type="match status" value="1"/>
</dbReference>
<reference evidence="17" key="1">
    <citation type="submission" date="2022-02" db="EMBL/GenBank/DDBJ databases">
        <title>Polaribacter sp. MSW13, isolated from seawater.</title>
        <authorList>
            <person name="Kristyanto S."/>
            <person name="Jung J."/>
            <person name="Jeon C.O."/>
        </authorList>
    </citation>
    <scope>NUCLEOTIDE SEQUENCE</scope>
    <source>
        <strain evidence="17">MSW13</strain>
    </source>
</reference>
<dbReference type="EMBL" id="JAKQYM010000007">
    <property type="protein sequence ID" value="MCI2229691.1"/>
    <property type="molecule type" value="Genomic_DNA"/>
</dbReference>
<dbReference type="InterPro" id="IPR002125">
    <property type="entry name" value="CMP_dCMP_dom"/>
</dbReference>
<feature type="binding site" evidence="14">
    <location>
        <position position="206"/>
    </location>
    <ligand>
        <name>substrate</name>
    </ligand>
</feature>
<feature type="binding site" evidence="15">
    <location>
        <position position="51"/>
    </location>
    <ligand>
        <name>Zn(2+)</name>
        <dbReference type="ChEBI" id="CHEBI:29105"/>
        <note>catalytic</note>
    </ligand>
</feature>
<dbReference type="InterPro" id="IPR002734">
    <property type="entry name" value="RibDG_C"/>
</dbReference>
<dbReference type="PROSITE" id="PS51747">
    <property type="entry name" value="CYT_DCMP_DEAMINASES_2"/>
    <property type="match status" value="1"/>
</dbReference>
<feature type="binding site" evidence="14">
    <location>
        <position position="157"/>
    </location>
    <ligand>
        <name>NADP(+)</name>
        <dbReference type="ChEBI" id="CHEBI:58349"/>
    </ligand>
</feature>
<dbReference type="Gene3D" id="3.40.430.10">
    <property type="entry name" value="Dihydrofolate Reductase, subunit A"/>
    <property type="match status" value="1"/>
</dbReference>
<dbReference type="Pfam" id="PF01872">
    <property type="entry name" value="RibD_C"/>
    <property type="match status" value="1"/>
</dbReference>
<evidence type="ECO:0000256" key="12">
    <source>
        <dbReference type="PIRNR" id="PIRNR006769"/>
    </source>
</evidence>
<evidence type="ECO:0000256" key="15">
    <source>
        <dbReference type="PIRSR" id="PIRSR006769-3"/>
    </source>
</evidence>
<accession>A0A9X2AJP3</accession>
<keyword evidence="10 12" id="KW-0560">Oxidoreductase</keyword>
<evidence type="ECO:0000256" key="3">
    <source>
        <dbReference type="ARBA" id="ARBA00004910"/>
    </source>
</evidence>
<keyword evidence="9 12" id="KW-0521">NADP</keyword>
<feature type="binding site" evidence="14">
    <location>
        <position position="176"/>
    </location>
    <ligand>
        <name>NADP(+)</name>
        <dbReference type="ChEBI" id="CHEBI:58349"/>
    </ligand>
</feature>
<feature type="binding site" evidence="14">
    <location>
        <position position="288"/>
    </location>
    <ligand>
        <name>substrate</name>
    </ligand>
</feature>
<dbReference type="GO" id="GO:0008835">
    <property type="term" value="F:diaminohydroxyphosphoribosylaminopyrimidine deaminase activity"/>
    <property type="evidence" value="ECO:0007669"/>
    <property type="project" value="UniProtKB-EC"/>
</dbReference>